<feature type="chain" id="PRO_5047397731" description="Lipoprotein" evidence="1">
    <location>
        <begin position="29"/>
        <end position="221"/>
    </location>
</feature>
<name>A0ABP5ZB99_9MICO</name>
<feature type="signal peptide" evidence="1">
    <location>
        <begin position="1"/>
        <end position="28"/>
    </location>
</feature>
<accession>A0ABP5ZB99</accession>
<dbReference type="Proteomes" id="UP001500730">
    <property type="component" value="Unassembled WGS sequence"/>
</dbReference>
<gene>
    <name evidence="2" type="ORF">GCM10009858_35780</name>
</gene>
<keyword evidence="1" id="KW-0732">Signal</keyword>
<comment type="caution">
    <text evidence="2">The sequence shown here is derived from an EMBL/GenBank/DDBJ whole genome shotgun (WGS) entry which is preliminary data.</text>
</comment>
<evidence type="ECO:0000313" key="3">
    <source>
        <dbReference type="Proteomes" id="UP001500730"/>
    </source>
</evidence>
<protein>
    <recommendedName>
        <fullName evidence="4">Lipoprotein</fullName>
    </recommendedName>
</protein>
<evidence type="ECO:0008006" key="4">
    <source>
        <dbReference type="Google" id="ProtNLM"/>
    </source>
</evidence>
<evidence type="ECO:0000313" key="2">
    <source>
        <dbReference type="EMBL" id="GAA2494599.1"/>
    </source>
</evidence>
<sequence length="221" mass="21618">MVPMGRAGLCVGLAIAAVFVGGCGSATSADAGAGSSGTTGAISSAAPSSTSALARVGSAASGGSGGSDALAPSYGPSFPLVLRRTGGIAGFDDRIVLDLDGRMHVETRSVHGRVCTLPAQQQRQLVSLLATLRLDAPATDLPSTDVPPGDLATVAPDPVTDPITISVTDDHARPIDLSDPSLGEISGLVAGLVGDVTLTVPATTRCTTPAAPATPTGPQAG</sequence>
<keyword evidence="3" id="KW-1185">Reference proteome</keyword>
<organism evidence="2 3">
    <name type="scientific">Terrabacter carboxydivorans</name>
    <dbReference type="NCBI Taxonomy" id="619730"/>
    <lineage>
        <taxon>Bacteria</taxon>
        <taxon>Bacillati</taxon>
        <taxon>Actinomycetota</taxon>
        <taxon>Actinomycetes</taxon>
        <taxon>Micrococcales</taxon>
        <taxon>Intrasporangiaceae</taxon>
        <taxon>Terrabacter</taxon>
    </lineage>
</organism>
<evidence type="ECO:0000256" key="1">
    <source>
        <dbReference type="SAM" id="SignalP"/>
    </source>
</evidence>
<proteinExistence type="predicted"/>
<dbReference type="EMBL" id="BAAARE010000017">
    <property type="protein sequence ID" value="GAA2494599.1"/>
    <property type="molecule type" value="Genomic_DNA"/>
</dbReference>
<dbReference type="PROSITE" id="PS51257">
    <property type="entry name" value="PROKAR_LIPOPROTEIN"/>
    <property type="match status" value="1"/>
</dbReference>
<reference evidence="3" key="1">
    <citation type="journal article" date="2019" name="Int. J. Syst. Evol. Microbiol.">
        <title>The Global Catalogue of Microorganisms (GCM) 10K type strain sequencing project: providing services to taxonomists for standard genome sequencing and annotation.</title>
        <authorList>
            <consortium name="The Broad Institute Genomics Platform"/>
            <consortium name="The Broad Institute Genome Sequencing Center for Infectious Disease"/>
            <person name="Wu L."/>
            <person name="Ma J."/>
        </authorList>
    </citation>
    <scope>NUCLEOTIDE SEQUENCE [LARGE SCALE GENOMIC DNA]</scope>
    <source>
        <strain evidence="3">JCM 16259</strain>
    </source>
</reference>